<comment type="caution">
    <text evidence="6">The sequence shown here is derived from an EMBL/GenBank/DDBJ whole genome shotgun (WGS) entry which is preliminary data.</text>
</comment>
<reference evidence="6 7" key="1">
    <citation type="submission" date="2020-08" db="EMBL/GenBank/DDBJ databases">
        <title>Genomic Encyclopedia of Type Strains, Phase IV (KMG-IV): sequencing the most valuable type-strain genomes for metagenomic binning, comparative biology and taxonomic classification.</title>
        <authorList>
            <person name="Goeker M."/>
        </authorList>
    </citation>
    <scope>NUCLEOTIDE SEQUENCE [LARGE SCALE GENOMIC DNA]</scope>
    <source>
        <strain evidence="6 7">DSM 105137</strain>
    </source>
</reference>
<dbReference type="PANTHER" id="PTHR43095">
    <property type="entry name" value="SUGAR KINASE"/>
    <property type="match status" value="1"/>
</dbReference>
<dbReference type="RefSeq" id="WP_183494846.1">
    <property type="nucleotide sequence ID" value="NZ_JACIFF010000002.1"/>
</dbReference>
<dbReference type="Proteomes" id="UP000576209">
    <property type="component" value="Unassembled WGS sequence"/>
</dbReference>
<dbReference type="SUPFAM" id="SSF53067">
    <property type="entry name" value="Actin-like ATPase domain"/>
    <property type="match status" value="2"/>
</dbReference>
<dbReference type="AlphaFoldDB" id="A0A840E4L7"/>
<evidence type="ECO:0000313" key="6">
    <source>
        <dbReference type="EMBL" id="MBB4078605.1"/>
    </source>
</evidence>
<keyword evidence="2 6" id="KW-0808">Transferase</keyword>
<accession>A0A840E4L7</accession>
<evidence type="ECO:0000259" key="5">
    <source>
        <dbReference type="Pfam" id="PF02782"/>
    </source>
</evidence>
<proteinExistence type="inferred from homology"/>
<comment type="similarity">
    <text evidence="1">Belongs to the FGGY kinase family.</text>
</comment>
<dbReference type="Gene3D" id="3.30.420.40">
    <property type="match status" value="2"/>
</dbReference>
<dbReference type="EC" id="2.7.1.12" evidence="6"/>
<name>A0A840E4L7_9BACT</name>
<evidence type="ECO:0000256" key="2">
    <source>
        <dbReference type="ARBA" id="ARBA00022679"/>
    </source>
</evidence>
<dbReference type="Pfam" id="PF00370">
    <property type="entry name" value="FGGY_N"/>
    <property type="match status" value="1"/>
</dbReference>
<evidence type="ECO:0000259" key="4">
    <source>
        <dbReference type="Pfam" id="PF00370"/>
    </source>
</evidence>
<dbReference type="CDD" id="cd07770">
    <property type="entry name" value="ASKHA_NBD_FGGY_GntK"/>
    <property type="match status" value="1"/>
</dbReference>
<organism evidence="6 7">
    <name type="scientific">Neolewinella aquimaris</name>
    <dbReference type="NCBI Taxonomy" id="1835722"/>
    <lineage>
        <taxon>Bacteria</taxon>
        <taxon>Pseudomonadati</taxon>
        <taxon>Bacteroidota</taxon>
        <taxon>Saprospiria</taxon>
        <taxon>Saprospirales</taxon>
        <taxon>Lewinellaceae</taxon>
        <taxon>Neolewinella</taxon>
    </lineage>
</organism>
<dbReference type="GO" id="GO:0046316">
    <property type="term" value="F:gluconokinase activity"/>
    <property type="evidence" value="ECO:0007669"/>
    <property type="project" value="UniProtKB-EC"/>
</dbReference>
<dbReference type="InterPro" id="IPR018484">
    <property type="entry name" value="FGGY_N"/>
</dbReference>
<protein>
    <submittedName>
        <fullName evidence="6">Gluconokinase</fullName>
        <ecNumber evidence="6">2.7.1.12</ecNumber>
    </submittedName>
</protein>
<dbReference type="InterPro" id="IPR043129">
    <property type="entry name" value="ATPase_NBD"/>
</dbReference>
<keyword evidence="7" id="KW-1185">Reference proteome</keyword>
<dbReference type="InterPro" id="IPR018483">
    <property type="entry name" value="Carb_kinase_FGGY_CS"/>
</dbReference>
<dbReference type="PANTHER" id="PTHR43095:SF2">
    <property type="entry name" value="GLUCONOKINASE"/>
    <property type="match status" value="1"/>
</dbReference>
<gene>
    <name evidence="6" type="ORF">GGR28_001218</name>
</gene>
<evidence type="ECO:0000256" key="1">
    <source>
        <dbReference type="ARBA" id="ARBA00009156"/>
    </source>
</evidence>
<dbReference type="EMBL" id="JACIFF010000002">
    <property type="protein sequence ID" value="MBB4078605.1"/>
    <property type="molecule type" value="Genomic_DNA"/>
</dbReference>
<feature type="domain" description="Carbohydrate kinase FGGY N-terminal" evidence="4">
    <location>
        <begin position="6"/>
        <end position="248"/>
    </location>
</feature>
<dbReference type="InterPro" id="IPR000577">
    <property type="entry name" value="Carb_kinase_FGGY"/>
</dbReference>
<dbReference type="PROSITE" id="PS00933">
    <property type="entry name" value="FGGY_KINASES_1"/>
    <property type="match status" value="1"/>
</dbReference>
<dbReference type="Pfam" id="PF02782">
    <property type="entry name" value="FGGY_C"/>
    <property type="match status" value="1"/>
</dbReference>
<feature type="domain" description="Carbohydrate kinase FGGY C-terminal" evidence="5">
    <location>
        <begin position="259"/>
        <end position="441"/>
    </location>
</feature>
<dbReference type="GO" id="GO:0005975">
    <property type="term" value="P:carbohydrate metabolic process"/>
    <property type="evidence" value="ECO:0007669"/>
    <property type="project" value="InterPro"/>
</dbReference>
<evidence type="ECO:0000256" key="3">
    <source>
        <dbReference type="ARBA" id="ARBA00022777"/>
    </source>
</evidence>
<sequence length="453" mass="48769">MSATAIYLGLDLGTTSAKVGAFDREGVLVAECSGDYPLLHPEPGAAVQDVRAIVDVAESLLTGIMTELPHPPAGLGISCPMHGVLLLNQSGEPTGPVVTWADVRPQQVMDEFSPLLRSRLLQRTGTPVHPMSPLVKLRWMNRHRPELLEGAVALSDLKSYLIDRWTTCGALLDEQLASATGLLNLESRDWDKEALRLAGGDRDLALKLPTVVPGDTLLEWKAEVADRMGVADLPLVIGGSDGCLANLGSGITEPGQVSLTVGTSGAVRVTHRGKPARTDHQLFDYLLFDDYAVLGGATNNGGKVLEWTYELLQAHFDSIGDMLEAASAAPDAELYFRPYLFGERAPIWDALATASFTGLRGHHTATDLARAVLLGVTDNIVEILRQVEQATCPAEVIYASGGFTRSAGWLKLLEERSGRRVEVAQTPQASAYGAALMARRALEKQPQAERRQQ</sequence>
<dbReference type="InterPro" id="IPR050406">
    <property type="entry name" value="FGGY_Carb_Kinase"/>
</dbReference>
<keyword evidence="3 6" id="KW-0418">Kinase</keyword>
<evidence type="ECO:0000313" key="7">
    <source>
        <dbReference type="Proteomes" id="UP000576209"/>
    </source>
</evidence>
<dbReference type="PIRSF" id="PIRSF000538">
    <property type="entry name" value="GlpK"/>
    <property type="match status" value="1"/>
</dbReference>
<dbReference type="InterPro" id="IPR018485">
    <property type="entry name" value="FGGY_C"/>
</dbReference>